<reference evidence="9" key="1">
    <citation type="submission" date="2022-06" db="EMBL/GenBank/DDBJ databases">
        <title>Amycolatopsis iheyaensis sp. nov., a new species of the genus Amycolatopsis isolated from soil in Iheya island, Japan.</title>
        <authorList>
            <person name="Ngamcharungchit C."/>
            <person name="Kanto H."/>
            <person name="Take A."/>
            <person name="Intra B."/>
            <person name="Matsumoto A."/>
            <person name="Panbangred W."/>
            <person name="Inahashi Y."/>
        </authorList>
    </citation>
    <scope>NUCLEOTIDE SEQUENCE</scope>
    <source>
        <strain evidence="9">OK19-0408</strain>
    </source>
</reference>
<dbReference type="RefSeq" id="WP_257927033.1">
    <property type="nucleotide sequence ID" value="NZ_JAMXQV010000046.1"/>
</dbReference>
<dbReference type="InterPro" id="IPR001227">
    <property type="entry name" value="Ac_transferase_dom_sf"/>
</dbReference>
<sequence>MPNDEKLLKELKWMTTELRRSRRRLVEVEDAAHEPIAIVGTGCRFPGGVRSAADLWRLVTDGADVIGEFPADRGWDVDALFDADPDAAGKTYVRSGGFVRDSNDFDAAFFGISPREALAMDPQQRQLLEVAWETLEDAGLDPDSLKGSLTGVFAGVLQSDYSTRLATVPADLEGYLDNGNMASTATGRIAYTLGLEGPTMSVDTACSSSLVAIDLAVRSLRNQDCALALAGGVTIMCTPATFTSLGRQRALAPDGRCKAFSDDANGFGAAEGIGFLALERLSDAVRNGHQVLAVVRGSAVNQDGASNGLTAPNGPSQQRVIQAALRNARLSASDVDVVEAHGTGTALGDPIEVQALQAVYGVERDRPLWLGSLKSNIGHAQAAAGVGGVIKMVQALRAGVLPKTLHASTPSSKIEWAGGGVELLQEARPWEAEGPRRAGVSSFGISGTNAHVILEEAPPVEIETSDVPGAVPVLLSGRTAEALRDQAARLRAHVLAHPSLSLGDLGFSLATGRASFAHRGAVVASGRDELLDGLTNLPITGAGSGPSRVLMVFPGQGSQWVRMGLDLAEAEPVFAERLRECDAALSEFVEWSVFDKLAEETSQVDVVQPLLWAIMVSLAALWRHYGVEPAGVVGHSQGEIAAATVSGALSLQDGARVVALRAKALRALEGIGGMASLRVSAEEAEALIDDRLAVAAVNGPAQVIVSGDVSSLDKLAERCESYRRIDVSYASHHPQVGQLAEVILKDLAPVSPVGTEIPFYSTVSGEKIDTATLTGEYWLENLKSQVKFFPTVVAALEQGFTHVLEVSPHPVLSAPLEEAAQGLPVLSTLRREGGQTRFRTALAELHVRHGRVDWTPLFDGATRVPLPTYAFQHERFWLDAPKPTGSTDAAEAAFWAAVREENVDEVAKTLGVADDVLGPVLPALSDWQRRRDERSTQDALRYRVAWTPLSRPAAPRLTGRWLVLTPPGVEAPQLEGRGAEVVRVEVGPETDRAGFADLLTGEPFTGVLARLGLLATVQLTQAMGDAGGDARLWCLTRGAVATTREPGAVDPVQAQLWGFGRVAAIEAPQRWGGLVDLPADDDPDLLVAALSGAEPEVAVRAEGLFSRRLVRSPVGGAAGSEYRPRGTVLVTGGTGALGSHVARWLAANGAGHVVLTSRRGEVAEGATELAEELRALGAEVTVAACDTADREALRGLLATIEPPTAVFHAAGVLDDGALDSLTPDRFATVLRPKADAARHLHELTHDLDAFVLFSSFASVLGNAGQANYAAANAYLDALAEQRRAAGLPGTSVAWGAWGGTGLAADDAIADRLGREGVAPMAAATGVTALGLALAHQDVAVGVADVDWPRLVERHGPRTLLDQLPEAVVPVTGPASAAVTADAGAALRQQLADAPPAEREPLLLELVRAQAAAVLGHASPAAIDPERGFTELGFDSLTAVETRNRLSALTGLQLPTALTFDYPTPTALAAHLAGRLAPAGTTTAASVLAGLDELGRAFAATAPDGITRAQLKVGLQSFLAKWVEGDSETDSSFDFGTDEELFEFIDNGLSA</sequence>
<dbReference type="Proteomes" id="UP001144096">
    <property type="component" value="Unassembled WGS sequence"/>
</dbReference>
<dbReference type="InterPro" id="IPR013968">
    <property type="entry name" value="PKS_KR"/>
</dbReference>
<keyword evidence="6" id="KW-0012">Acyltransferase</keyword>
<keyword evidence="2" id="KW-0597">Phosphoprotein</keyword>
<dbReference type="InterPro" id="IPR014030">
    <property type="entry name" value="Ketoacyl_synth_N"/>
</dbReference>
<dbReference type="InterPro" id="IPR006162">
    <property type="entry name" value="Ppantetheine_attach_site"/>
</dbReference>
<evidence type="ECO:0000256" key="1">
    <source>
        <dbReference type="ARBA" id="ARBA00022450"/>
    </source>
</evidence>
<dbReference type="CDD" id="cd08952">
    <property type="entry name" value="KR_1_SDR_x"/>
    <property type="match status" value="1"/>
</dbReference>
<evidence type="ECO:0000256" key="5">
    <source>
        <dbReference type="ARBA" id="ARBA00023268"/>
    </source>
</evidence>
<evidence type="ECO:0000313" key="10">
    <source>
        <dbReference type="Proteomes" id="UP001144096"/>
    </source>
</evidence>
<name>A0A9X2NKN8_9PSEU</name>
<dbReference type="GO" id="GO:0004315">
    <property type="term" value="F:3-oxoacyl-[acyl-carrier-protein] synthase activity"/>
    <property type="evidence" value="ECO:0007669"/>
    <property type="project" value="InterPro"/>
</dbReference>
<dbReference type="SUPFAM" id="SSF47336">
    <property type="entry name" value="ACP-like"/>
    <property type="match status" value="1"/>
</dbReference>
<dbReference type="Pfam" id="PF00550">
    <property type="entry name" value="PP-binding"/>
    <property type="match status" value="1"/>
</dbReference>
<dbReference type="EMBL" id="JAMXQV010000046">
    <property type="protein sequence ID" value="MCR6490469.1"/>
    <property type="molecule type" value="Genomic_DNA"/>
</dbReference>
<gene>
    <name evidence="9" type="ORF">M8542_47460</name>
</gene>
<dbReference type="Gene3D" id="6.10.140.1830">
    <property type="match status" value="1"/>
</dbReference>
<dbReference type="PROSITE" id="PS52004">
    <property type="entry name" value="KS3_2"/>
    <property type="match status" value="1"/>
</dbReference>
<dbReference type="InterPro" id="IPR018201">
    <property type="entry name" value="Ketoacyl_synth_AS"/>
</dbReference>
<dbReference type="SMART" id="SM00827">
    <property type="entry name" value="PKS_AT"/>
    <property type="match status" value="1"/>
</dbReference>
<dbReference type="SUPFAM" id="SSF53901">
    <property type="entry name" value="Thiolase-like"/>
    <property type="match status" value="1"/>
</dbReference>
<evidence type="ECO:0000256" key="3">
    <source>
        <dbReference type="ARBA" id="ARBA00022679"/>
    </source>
</evidence>
<dbReference type="Pfam" id="PF00698">
    <property type="entry name" value="Acyl_transf_1"/>
    <property type="match status" value="1"/>
</dbReference>
<dbReference type="Pfam" id="PF02801">
    <property type="entry name" value="Ketoacyl-synt_C"/>
    <property type="match status" value="1"/>
</dbReference>
<dbReference type="InterPro" id="IPR036291">
    <property type="entry name" value="NAD(P)-bd_dom_sf"/>
</dbReference>
<evidence type="ECO:0000259" key="8">
    <source>
        <dbReference type="PROSITE" id="PS52004"/>
    </source>
</evidence>
<organism evidence="9 10">
    <name type="scientific">Amycolatopsis iheyensis</name>
    <dbReference type="NCBI Taxonomy" id="2945988"/>
    <lineage>
        <taxon>Bacteria</taxon>
        <taxon>Bacillati</taxon>
        <taxon>Actinomycetota</taxon>
        <taxon>Actinomycetes</taxon>
        <taxon>Pseudonocardiales</taxon>
        <taxon>Pseudonocardiaceae</taxon>
        <taxon>Amycolatopsis</taxon>
    </lineage>
</organism>
<dbReference type="GO" id="GO:0006633">
    <property type="term" value="P:fatty acid biosynthetic process"/>
    <property type="evidence" value="ECO:0007669"/>
    <property type="project" value="InterPro"/>
</dbReference>
<dbReference type="Pfam" id="PF00109">
    <property type="entry name" value="ketoacyl-synt"/>
    <property type="match status" value="1"/>
</dbReference>
<dbReference type="SMART" id="SM01294">
    <property type="entry name" value="PKS_PP_betabranch"/>
    <property type="match status" value="1"/>
</dbReference>
<dbReference type="FunFam" id="3.40.47.10:FF:000019">
    <property type="entry name" value="Polyketide synthase type I"/>
    <property type="match status" value="1"/>
</dbReference>
<dbReference type="NCBIfam" id="NF045894">
    <property type="entry name" value="PKS_plus_SDR"/>
    <property type="match status" value="1"/>
</dbReference>
<protein>
    <submittedName>
        <fullName evidence="9">SDR family NAD(P)-dependent oxidoreductase</fullName>
    </submittedName>
</protein>
<evidence type="ECO:0000259" key="7">
    <source>
        <dbReference type="PROSITE" id="PS50075"/>
    </source>
</evidence>
<proteinExistence type="predicted"/>
<dbReference type="InterPro" id="IPR009081">
    <property type="entry name" value="PP-bd_ACP"/>
</dbReference>
<dbReference type="InterPro" id="IPR020806">
    <property type="entry name" value="PKS_PP-bd"/>
</dbReference>
<dbReference type="SMART" id="SM00825">
    <property type="entry name" value="PKS_KS"/>
    <property type="match status" value="1"/>
</dbReference>
<dbReference type="InterPro" id="IPR050091">
    <property type="entry name" value="PKS_NRPS_Biosynth_Enz"/>
</dbReference>
<dbReference type="SMART" id="SM00822">
    <property type="entry name" value="PKS_KR"/>
    <property type="match status" value="1"/>
</dbReference>
<dbReference type="PROSITE" id="PS00606">
    <property type="entry name" value="KS3_1"/>
    <property type="match status" value="1"/>
</dbReference>
<dbReference type="SMART" id="SM00823">
    <property type="entry name" value="PKS_PP"/>
    <property type="match status" value="1"/>
</dbReference>
<dbReference type="InterPro" id="IPR032821">
    <property type="entry name" value="PKS_assoc"/>
</dbReference>
<dbReference type="InterPro" id="IPR020841">
    <property type="entry name" value="PKS_Beta-ketoAc_synthase_dom"/>
</dbReference>
<dbReference type="InterPro" id="IPR036736">
    <property type="entry name" value="ACP-like_sf"/>
</dbReference>
<accession>A0A9X2NKN8</accession>
<dbReference type="SUPFAM" id="SSF52151">
    <property type="entry name" value="FabD/lysophospholipase-like"/>
    <property type="match status" value="1"/>
</dbReference>
<dbReference type="InterPro" id="IPR016039">
    <property type="entry name" value="Thiolase-like"/>
</dbReference>
<dbReference type="InterPro" id="IPR016036">
    <property type="entry name" value="Malonyl_transacylase_ACP-bd"/>
</dbReference>
<dbReference type="Gene3D" id="3.40.50.720">
    <property type="entry name" value="NAD(P)-binding Rossmann-like Domain"/>
    <property type="match status" value="1"/>
</dbReference>
<dbReference type="Pfam" id="PF16197">
    <property type="entry name" value="KAsynt_C_assoc"/>
    <property type="match status" value="1"/>
</dbReference>
<dbReference type="Pfam" id="PF08659">
    <property type="entry name" value="KR"/>
    <property type="match status" value="1"/>
</dbReference>
<dbReference type="PANTHER" id="PTHR43775:SF51">
    <property type="entry name" value="INACTIVE PHENOLPHTHIOCEROL SYNTHESIS POLYKETIDE SYNTHASE TYPE I PKS1-RELATED"/>
    <property type="match status" value="1"/>
</dbReference>
<dbReference type="Gene3D" id="3.40.366.10">
    <property type="entry name" value="Malonyl-Coenzyme A Acyl Carrier Protein, domain 2"/>
    <property type="match status" value="1"/>
</dbReference>
<dbReference type="FunFam" id="1.10.1200.10:FF:000007">
    <property type="entry name" value="Probable polyketide synthase pks17"/>
    <property type="match status" value="1"/>
</dbReference>
<evidence type="ECO:0000256" key="6">
    <source>
        <dbReference type="ARBA" id="ARBA00023315"/>
    </source>
</evidence>
<dbReference type="InterPro" id="IPR014043">
    <property type="entry name" value="Acyl_transferase_dom"/>
</dbReference>
<dbReference type="PROSITE" id="PS00012">
    <property type="entry name" value="PHOSPHOPANTETHEINE"/>
    <property type="match status" value="1"/>
</dbReference>
<dbReference type="InterPro" id="IPR016035">
    <property type="entry name" value="Acyl_Trfase/lysoPLipase"/>
</dbReference>
<evidence type="ECO:0000256" key="2">
    <source>
        <dbReference type="ARBA" id="ARBA00022553"/>
    </source>
</evidence>
<evidence type="ECO:0000313" key="9">
    <source>
        <dbReference type="EMBL" id="MCR6490469.1"/>
    </source>
</evidence>
<dbReference type="InterPro" id="IPR041618">
    <property type="entry name" value="PKS_DE"/>
</dbReference>
<dbReference type="InterPro" id="IPR057326">
    <property type="entry name" value="KR_dom"/>
</dbReference>
<dbReference type="GO" id="GO:0031177">
    <property type="term" value="F:phosphopantetheine binding"/>
    <property type="evidence" value="ECO:0007669"/>
    <property type="project" value="InterPro"/>
</dbReference>
<dbReference type="InterPro" id="IPR014031">
    <property type="entry name" value="Ketoacyl_synth_C"/>
</dbReference>
<dbReference type="Gene3D" id="3.30.70.3290">
    <property type="match status" value="1"/>
</dbReference>
<dbReference type="SUPFAM" id="SSF55048">
    <property type="entry name" value="Probable ACP-binding domain of malonyl-CoA ACP transacylase"/>
    <property type="match status" value="1"/>
</dbReference>
<dbReference type="CDD" id="cd00833">
    <property type="entry name" value="PKS"/>
    <property type="match status" value="1"/>
</dbReference>
<dbReference type="PROSITE" id="PS50075">
    <property type="entry name" value="CARRIER"/>
    <property type="match status" value="1"/>
</dbReference>
<dbReference type="PANTHER" id="PTHR43775">
    <property type="entry name" value="FATTY ACID SYNTHASE"/>
    <property type="match status" value="1"/>
</dbReference>
<keyword evidence="3" id="KW-0808">Transferase</keyword>
<keyword evidence="4" id="KW-0677">Repeat</keyword>
<comment type="caution">
    <text evidence="9">The sequence shown here is derived from an EMBL/GenBank/DDBJ whole genome shotgun (WGS) entry which is preliminary data.</text>
</comment>
<dbReference type="GO" id="GO:0004312">
    <property type="term" value="F:fatty acid synthase activity"/>
    <property type="evidence" value="ECO:0007669"/>
    <property type="project" value="TreeGrafter"/>
</dbReference>
<dbReference type="Pfam" id="PF18369">
    <property type="entry name" value="PKS_DE"/>
    <property type="match status" value="1"/>
</dbReference>
<feature type="domain" description="Carrier" evidence="7">
    <location>
        <begin position="1400"/>
        <end position="1475"/>
    </location>
</feature>
<dbReference type="Gene3D" id="1.10.1200.10">
    <property type="entry name" value="ACP-like"/>
    <property type="match status" value="1"/>
</dbReference>
<dbReference type="Gene3D" id="3.40.47.10">
    <property type="match status" value="1"/>
</dbReference>
<dbReference type="SUPFAM" id="SSF51735">
    <property type="entry name" value="NAD(P)-binding Rossmann-fold domains"/>
    <property type="match status" value="2"/>
</dbReference>
<feature type="domain" description="Ketosynthase family 3 (KS3)" evidence="8">
    <location>
        <begin position="33"/>
        <end position="456"/>
    </location>
</feature>
<keyword evidence="5" id="KW-0511">Multifunctional enzyme</keyword>
<keyword evidence="1" id="KW-0596">Phosphopantetheine</keyword>
<evidence type="ECO:0000256" key="4">
    <source>
        <dbReference type="ARBA" id="ARBA00022737"/>
    </source>
</evidence>
<keyword evidence="10" id="KW-1185">Reference proteome</keyword>